<reference evidence="2 3" key="1">
    <citation type="submission" date="2020-06" db="EMBL/GenBank/DDBJ databases">
        <title>Transcriptomic and genomic resources for Thalictrum thalictroides and T. hernandezii: Facilitating candidate gene discovery in an emerging model plant lineage.</title>
        <authorList>
            <person name="Arias T."/>
            <person name="Riano-Pachon D.M."/>
            <person name="Di Stilio V.S."/>
        </authorList>
    </citation>
    <scope>NUCLEOTIDE SEQUENCE [LARGE SCALE GENOMIC DNA]</scope>
    <source>
        <strain evidence="3">cv. WT478/WT964</strain>
        <tissue evidence="2">Leaves</tissue>
    </source>
</reference>
<evidence type="ECO:0000256" key="1">
    <source>
        <dbReference type="SAM" id="SignalP"/>
    </source>
</evidence>
<sequence>MRTVRIRTLEIHVLLLYFDANLLASCCLNQTIILCHSSSSPNHSLRSVSTVILALKFSSEWLDTRLLMPL</sequence>
<dbReference type="EMBL" id="JABWDY010022644">
    <property type="protein sequence ID" value="KAF5191593.1"/>
    <property type="molecule type" value="Genomic_DNA"/>
</dbReference>
<keyword evidence="1" id="KW-0732">Signal</keyword>
<name>A0A7J6W3D1_THATH</name>
<proteinExistence type="predicted"/>
<accession>A0A7J6W3D1</accession>
<evidence type="ECO:0000313" key="2">
    <source>
        <dbReference type="EMBL" id="KAF5191593.1"/>
    </source>
</evidence>
<organism evidence="2 3">
    <name type="scientific">Thalictrum thalictroides</name>
    <name type="common">Rue-anemone</name>
    <name type="synonym">Anemone thalictroides</name>
    <dbReference type="NCBI Taxonomy" id="46969"/>
    <lineage>
        <taxon>Eukaryota</taxon>
        <taxon>Viridiplantae</taxon>
        <taxon>Streptophyta</taxon>
        <taxon>Embryophyta</taxon>
        <taxon>Tracheophyta</taxon>
        <taxon>Spermatophyta</taxon>
        <taxon>Magnoliopsida</taxon>
        <taxon>Ranunculales</taxon>
        <taxon>Ranunculaceae</taxon>
        <taxon>Thalictroideae</taxon>
        <taxon>Thalictrum</taxon>
    </lineage>
</organism>
<feature type="signal peptide" evidence="1">
    <location>
        <begin position="1"/>
        <end position="24"/>
    </location>
</feature>
<dbReference type="Proteomes" id="UP000554482">
    <property type="component" value="Unassembled WGS sequence"/>
</dbReference>
<gene>
    <name evidence="2" type="ORF">FRX31_018816</name>
</gene>
<evidence type="ECO:0000313" key="3">
    <source>
        <dbReference type="Proteomes" id="UP000554482"/>
    </source>
</evidence>
<evidence type="ECO:0008006" key="4">
    <source>
        <dbReference type="Google" id="ProtNLM"/>
    </source>
</evidence>
<dbReference type="AlphaFoldDB" id="A0A7J6W3D1"/>
<keyword evidence="3" id="KW-1185">Reference proteome</keyword>
<comment type="caution">
    <text evidence="2">The sequence shown here is derived from an EMBL/GenBank/DDBJ whole genome shotgun (WGS) entry which is preliminary data.</text>
</comment>
<feature type="chain" id="PRO_5029501541" description="Secreted protein" evidence="1">
    <location>
        <begin position="25"/>
        <end position="70"/>
    </location>
</feature>
<protein>
    <recommendedName>
        <fullName evidence="4">Secreted protein</fullName>
    </recommendedName>
</protein>